<name>A0AAV2T487_CALDB</name>
<feature type="region of interest" description="Disordered" evidence="3">
    <location>
        <begin position="664"/>
        <end position="694"/>
    </location>
</feature>
<organism evidence="7 8">
    <name type="scientific">Calicophoron daubneyi</name>
    <name type="common">Rumen fluke</name>
    <name type="synonym">Paramphistomum daubneyi</name>
    <dbReference type="NCBI Taxonomy" id="300641"/>
    <lineage>
        <taxon>Eukaryota</taxon>
        <taxon>Metazoa</taxon>
        <taxon>Spiralia</taxon>
        <taxon>Lophotrochozoa</taxon>
        <taxon>Platyhelminthes</taxon>
        <taxon>Trematoda</taxon>
        <taxon>Digenea</taxon>
        <taxon>Plagiorchiida</taxon>
        <taxon>Pronocephalata</taxon>
        <taxon>Paramphistomoidea</taxon>
        <taxon>Paramphistomidae</taxon>
        <taxon>Calicophoron</taxon>
    </lineage>
</organism>
<dbReference type="SMART" id="SM00209">
    <property type="entry name" value="TSP1"/>
    <property type="match status" value="2"/>
</dbReference>
<dbReference type="PROSITE" id="PS50835">
    <property type="entry name" value="IG_LIKE"/>
    <property type="match status" value="1"/>
</dbReference>
<evidence type="ECO:0000259" key="6">
    <source>
        <dbReference type="PROSITE" id="PS50835"/>
    </source>
</evidence>
<dbReference type="SUPFAM" id="SSF82895">
    <property type="entry name" value="TSP-1 type 1 repeat"/>
    <property type="match status" value="2"/>
</dbReference>
<feature type="compositionally biased region" description="Low complexity" evidence="3">
    <location>
        <begin position="795"/>
        <end position="832"/>
    </location>
</feature>
<keyword evidence="1" id="KW-0677">Repeat</keyword>
<dbReference type="Gene3D" id="2.20.100.10">
    <property type="entry name" value="Thrombospondin type-1 (TSP1) repeat"/>
    <property type="match status" value="2"/>
</dbReference>
<reference evidence="7" key="1">
    <citation type="submission" date="2024-06" db="EMBL/GenBank/DDBJ databases">
        <authorList>
            <person name="Liu X."/>
            <person name="Lenzi L."/>
            <person name="Haldenby T S."/>
            <person name="Uol C."/>
        </authorList>
    </citation>
    <scope>NUCLEOTIDE SEQUENCE</scope>
</reference>
<accession>A0AAV2T487</accession>
<feature type="compositionally biased region" description="Polar residues" evidence="3">
    <location>
        <begin position="664"/>
        <end position="682"/>
    </location>
</feature>
<dbReference type="SUPFAM" id="SSF48726">
    <property type="entry name" value="Immunoglobulin"/>
    <property type="match status" value="1"/>
</dbReference>
<dbReference type="PANTHER" id="PTHR22906">
    <property type="entry name" value="PROPERDIN"/>
    <property type="match status" value="1"/>
</dbReference>
<feature type="signal peptide" evidence="5">
    <location>
        <begin position="1"/>
        <end position="18"/>
    </location>
</feature>
<dbReference type="InterPro" id="IPR052065">
    <property type="entry name" value="Compl_asym_regulator"/>
</dbReference>
<evidence type="ECO:0000256" key="1">
    <source>
        <dbReference type="ARBA" id="ARBA00022737"/>
    </source>
</evidence>
<feature type="transmembrane region" description="Helical" evidence="4">
    <location>
        <begin position="453"/>
        <end position="474"/>
    </location>
</feature>
<comment type="caution">
    <text evidence="7">The sequence shown here is derived from an EMBL/GenBank/DDBJ whole genome shotgun (WGS) entry which is preliminary data.</text>
</comment>
<dbReference type="Proteomes" id="UP001497525">
    <property type="component" value="Unassembled WGS sequence"/>
</dbReference>
<dbReference type="InterPro" id="IPR013783">
    <property type="entry name" value="Ig-like_fold"/>
</dbReference>
<evidence type="ECO:0000256" key="3">
    <source>
        <dbReference type="SAM" id="MobiDB-lite"/>
    </source>
</evidence>
<dbReference type="Pfam" id="PF00090">
    <property type="entry name" value="TSP_1"/>
    <property type="match status" value="1"/>
</dbReference>
<feature type="chain" id="PRO_5043528232" description="Ig-like domain-containing protein" evidence="5">
    <location>
        <begin position="19"/>
        <end position="1120"/>
    </location>
</feature>
<protein>
    <recommendedName>
        <fullName evidence="6">Ig-like domain-containing protein</fullName>
    </recommendedName>
</protein>
<evidence type="ECO:0000313" key="8">
    <source>
        <dbReference type="Proteomes" id="UP001497525"/>
    </source>
</evidence>
<gene>
    <name evidence="7" type="ORF">CDAUBV1_LOCUS3180</name>
</gene>
<feature type="compositionally biased region" description="Polar residues" evidence="3">
    <location>
        <begin position="612"/>
        <end position="628"/>
    </location>
</feature>
<evidence type="ECO:0000256" key="2">
    <source>
        <dbReference type="ARBA" id="ARBA00023157"/>
    </source>
</evidence>
<keyword evidence="4" id="KW-1133">Transmembrane helix</keyword>
<feature type="compositionally biased region" description="Low complexity" evidence="3">
    <location>
        <begin position="977"/>
        <end position="990"/>
    </location>
</feature>
<feature type="compositionally biased region" description="Low complexity" evidence="3">
    <location>
        <begin position="1018"/>
        <end position="1029"/>
    </location>
</feature>
<dbReference type="EMBL" id="CAXLJL010000079">
    <property type="protein sequence ID" value="CAL5130982.1"/>
    <property type="molecule type" value="Genomic_DNA"/>
</dbReference>
<keyword evidence="5" id="KW-0732">Signal</keyword>
<dbReference type="InterPro" id="IPR003599">
    <property type="entry name" value="Ig_sub"/>
</dbReference>
<dbReference type="InterPro" id="IPR000884">
    <property type="entry name" value="TSP1_rpt"/>
</dbReference>
<feature type="domain" description="Ig-like" evidence="6">
    <location>
        <begin position="185"/>
        <end position="308"/>
    </location>
</feature>
<feature type="region of interest" description="Disordered" evidence="3">
    <location>
        <begin position="604"/>
        <end position="641"/>
    </location>
</feature>
<feature type="compositionally biased region" description="Polar residues" evidence="3">
    <location>
        <begin position="718"/>
        <end position="738"/>
    </location>
</feature>
<keyword evidence="4" id="KW-0472">Membrane</keyword>
<dbReference type="InterPro" id="IPR007110">
    <property type="entry name" value="Ig-like_dom"/>
</dbReference>
<sequence length="1120" mass="128007">MWLFYLLLFFIWSSVTSGILESTWYQWGPWSQLPEHCSVTCGSGVRCRVRRCLSHYGIVQSSDSPCVSPGYYGPKAESCVSCVVNARCPTIPGWSKWSPWSRCTSDLTNTTIRRGGCLVGLSVRSRRCDNPPPERQPYGMSCMGPRHDIRECFYRCTKLPDTTPDDIAKLIQLQIEADHRLVRYPHKAVLRKYAGEKVTMSCETAAYKLAKRLTVTGVFSAARRGLLDKMVSITWYRNGRNVHSSDFEVRGDENERDEHRRLRRNKYADEELRWNKLTRPSELQVEDPSIIIQSITEGDQGFYTCELSYLKHRWLARFYSLIVIGVRYVAQATDPFYLHSNLGFSNALRRAPVWLESAQIVWQLNGVEQSRGLAVRSARRIQKIEHLNHTHQGMWLCFLAIPAPGPSERMTSPTTRIVSSYLINEFHLKINPATNSLWQIAENPPSVRILRNVATFLSMACLFFILLFLLTVWATRRWINRSLRPSQRRAIMDEILDDATRLMLTARVRATVNKEKLLPLILQEERRLGQADEHIKEVLKDQTRELHPSIINRMSRMAKLSRMASSFMHFGKSFYLSPSLLQSKDVDSPKQSIFRRFSRIANVEGSEDDDQTSPSSSYTPTFQSLKLSDSTEDSNRRRSSRFSRLIGAKGVSTLKLLISSRKASPKTSSDGFFSHLNINASPKGSPATKLIDPKVSLKPRQSLFSMGKELLRRMSLTRPYQTSQSKESTQPRTETLQPAQPHEQLKPQCVAPLKKRQSGCLKQQPSPQGRRTSAGRPQTQTLKAQQPRMHSPQRPQSQSSKASHPHSSQITQPHSPQRPRLQSPQQPRLQSPKPSHPHSPERPQPHLPQRPRPQSSRRPRLQSPKPSQPHSPQRPRLQSPKPQSPKLSQPHSPQRPQLHSPQRPRLQSPKPQSPKPSHPYSSERPQPHSPQRPRLQSPKPSQPHSPQRPRLQSPQPQSPKLSQPHSPQRPQPHSPQRPRLQSQQRPQRQSPKPPHPHSPQRPRLQSPQPQSPKPSQPHSPQRPRLQSPKPQSPKPSQPHSPQRPRLQSSKLSQPHSPQRPRLQSPQPQSPKLSQPHSPQRPRLQSPQPQSPKLSQPHSPQRPRLQSPQRIQQESEVKLSP</sequence>
<feature type="region of interest" description="Disordered" evidence="3">
    <location>
        <begin position="714"/>
        <end position="1120"/>
    </location>
</feature>
<dbReference type="SMART" id="SM00409">
    <property type="entry name" value="IG"/>
    <property type="match status" value="1"/>
</dbReference>
<dbReference type="InterPro" id="IPR036383">
    <property type="entry name" value="TSP1_rpt_sf"/>
</dbReference>
<dbReference type="InterPro" id="IPR036179">
    <property type="entry name" value="Ig-like_dom_sf"/>
</dbReference>
<feature type="compositionally biased region" description="Low complexity" evidence="3">
    <location>
        <begin position="936"/>
        <end position="966"/>
    </location>
</feature>
<evidence type="ECO:0000313" key="7">
    <source>
        <dbReference type="EMBL" id="CAL5130982.1"/>
    </source>
</evidence>
<dbReference type="AlphaFoldDB" id="A0AAV2T487"/>
<keyword evidence="2" id="KW-1015">Disulfide bond</keyword>
<evidence type="ECO:0000256" key="4">
    <source>
        <dbReference type="SAM" id="Phobius"/>
    </source>
</evidence>
<keyword evidence="4" id="KW-0812">Transmembrane</keyword>
<evidence type="ECO:0000256" key="5">
    <source>
        <dbReference type="SAM" id="SignalP"/>
    </source>
</evidence>
<feature type="compositionally biased region" description="Low complexity" evidence="3">
    <location>
        <begin position="1039"/>
        <end position="1098"/>
    </location>
</feature>
<proteinExistence type="predicted"/>
<dbReference type="PROSITE" id="PS50092">
    <property type="entry name" value="TSP1"/>
    <property type="match status" value="2"/>
</dbReference>
<dbReference type="PANTHER" id="PTHR22906:SF21">
    <property type="entry name" value="SEMA DOMAIN-CONTAINING PROTEIN"/>
    <property type="match status" value="1"/>
</dbReference>
<dbReference type="Gene3D" id="2.60.40.10">
    <property type="entry name" value="Immunoglobulins"/>
    <property type="match status" value="1"/>
</dbReference>
<feature type="compositionally biased region" description="Low complexity" evidence="3">
    <location>
        <begin position="861"/>
        <end position="910"/>
    </location>
</feature>
<feature type="compositionally biased region" description="Polar residues" evidence="3">
    <location>
        <begin position="760"/>
        <end position="784"/>
    </location>
</feature>